<evidence type="ECO:0000313" key="1">
    <source>
        <dbReference type="EMBL" id="CAJ19377.2"/>
    </source>
</evidence>
<protein>
    <submittedName>
        <fullName evidence="1">Putative TolC-like protein</fullName>
    </submittedName>
</protein>
<dbReference type="EMBL" id="AM049177">
    <property type="protein sequence ID" value="CAJ19377.2"/>
    <property type="molecule type" value="Genomic_DNA"/>
</dbReference>
<accession>Q2WCM1</accession>
<gene>
    <name evidence="1" type="primary">moxB</name>
</gene>
<proteinExistence type="predicted"/>
<reference evidence="1" key="1">
    <citation type="journal article" date="2007" name="Environ. Microbiol.">
        <title>A multicopper oxidase is essential for manganese oxidation and laccase-like activity in Pedomicrobium sp. ACM 3067.</title>
        <authorList>
            <person name="Ridge J.P."/>
            <person name="Lin M."/>
            <person name="Larsen E.I."/>
            <person name="Fegan M."/>
            <person name="McEwan A.G."/>
            <person name="Sly L.I."/>
        </authorList>
    </citation>
    <scope>NUCLEOTIDE SEQUENCE</scope>
</reference>
<dbReference type="SUPFAM" id="SSF56954">
    <property type="entry name" value="Outer membrane efflux proteins (OEP)"/>
    <property type="match status" value="1"/>
</dbReference>
<dbReference type="PANTHER" id="PTHR30203">
    <property type="entry name" value="OUTER MEMBRANE CATION EFFLUX PROTEIN"/>
    <property type="match status" value="1"/>
</dbReference>
<sequence length="496" mass="54627">MRRSTRAGWWSALILLTGLGGCAKFSPDAGMGFVDANAGAELRKDVVKIRTEEEAAATAARVAGLLRKPLSDETAVQIALLNNRTLQAAYSELGVSEAQMVEASLPPAPTFSLSRLVATGELEIERQILQNVLGLLTLPRRREIAEAKFQQAKVRAVEATLKTAADARRAYYRAVAANRIVAFLEQSRTAADALSELARKLGETGALSKLDQAREHAFTADVNGQLALARLRQRAERERLIRALGLWAQQTAVRLPGDLRALPAAPKVFKDIETIAVRRRVDLEMARQDLDILARKYGLTRATRFIDVLEVRGISRTERTTVERTAYTLNQGPPPSLSSSTEKERERAQWTGVELEFQIPIYDFGEARTRQAEETYMGAVHRLIARAVDVRSEAREAYAGYRGAYDVAKHYQNEIVPLRQIINDEMLLNYNGMLRDLFTLLTESKARIQANVQAIEARRDFWLAQVDLHVAVVGGGAMVGSSASVSSGASPEPGGH</sequence>
<dbReference type="AlphaFoldDB" id="Q2WCM1"/>
<dbReference type="GO" id="GO:0015562">
    <property type="term" value="F:efflux transmembrane transporter activity"/>
    <property type="evidence" value="ECO:0007669"/>
    <property type="project" value="InterPro"/>
</dbReference>
<dbReference type="InterPro" id="IPR010131">
    <property type="entry name" value="MdtP/NodT-like"/>
</dbReference>
<name>Q2WCM1_9HYPH</name>
<dbReference type="PANTHER" id="PTHR30203:SF24">
    <property type="entry name" value="BLR4935 PROTEIN"/>
    <property type="match status" value="1"/>
</dbReference>
<dbReference type="PROSITE" id="PS51257">
    <property type="entry name" value="PROKAR_LIPOPROTEIN"/>
    <property type="match status" value="1"/>
</dbReference>
<dbReference type="Gene3D" id="1.20.1600.10">
    <property type="entry name" value="Outer membrane efflux proteins (OEP)"/>
    <property type="match status" value="1"/>
</dbReference>
<organism evidence="1">
    <name type="scientific">Pedomicrobium sp. ACM 3067</name>
    <dbReference type="NCBI Taxonomy" id="338054"/>
    <lineage>
        <taxon>Bacteria</taxon>
        <taxon>Pseudomonadati</taxon>
        <taxon>Pseudomonadota</taxon>
        <taxon>Alphaproteobacteria</taxon>
        <taxon>Hyphomicrobiales</taxon>
        <taxon>Hyphomicrobiaceae</taxon>
        <taxon>Pedomicrobium</taxon>
    </lineage>
</organism>